<feature type="region of interest" description="Disordered" evidence="9">
    <location>
        <begin position="900"/>
        <end position="943"/>
    </location>
</feature>
<dbReference type="SUPFAM" id="SSF56112">
    <property type="entry name" value="Protein kinase-like (PK-like)"/>
    <property type="match status" value="1"/>
</dbReference>
<dbReference type="InterPro" id="IPR011009">
    <property type="entry name" value="Kinase-like_dom_sf"/>
</dbReference>
<dbReference type="EMBL" id="JAKWBI020000248">
    <property type="protein sequence ID" value="KAJ2898011.1"/>
    <property type="molecule type" value="Genomic_DNA"/>
</dbReference>
<evidence type="ECO:0000256" key="10">
    <source>
        <dbReference type="SAM" id="SignalP"/>
    </source>
</evidence>
<dbReference type="Pfam" id="PF17667">
    <property type="entry name" value="Pkinase_fungal"/>
    <property type="match status" value="1"/>
</dbReference>
<evidence type="ECO:0000259" key="12">
    <source>
        <dbReference type="Pfam" id="PF17652"/>
    </source>
</evidence>
<feature type="signal peptide" evidence="10">
    <location>
        <begin position="1"/>
        <end position="17"/>
    </location>
</feature>
<evidence type="ECO:0000259" key="11">
    <source>
        <dbReference type="Pfam" id="PF03639"/>
    </source>
</evidence>
<keyword evidence="10" id="KW-0732">Signal</keyword>
<dbReference type="GO" id="GO:0071555">
    <property type="term" value="P:cell wall organization"/>
    <property type="evidence" value="ECO:0007669"/>
    <property type="project" value="UniProtKB-KW"/>
</dbReference>
<feature type="region of interest" description="Disordered" evidence="9">
    <location>
        <begin position="26"/>
        <end position="48"/>
    </location>
</feature>
<reference evidence="14" key="1">
    <citation type="submission" date="2022-07" db="EMBL/GenBank/DDBJ databases">
        <title>Draft genome sequence of Zalerion maritima ATCC 34329, a (micro)plastics degrading marine fungus.</title>
        <authorList>
            <person name="Paco A."/>
            <person name="Goncalves M.F.M."/>
            <person name="Rocha-Santos T.A.P."/>
            <person name="Alves A."/>
        </authorList>
    </citation>
    <scope>NUCLEOTIDE SEQUENCE</scope>
    <source>
        <strain evidence="14">ATCC 34329</strain>
    </source>
</reference>
<dbReference type="Gene3D" id="1.20.5.420">
    <property type="entry name" value="Immunoglobulin FC, subunit C"/>
    <property type="match status" value="1"/>
</dbReference>
<dbReference type="EC" id="3.2.1.39" evidence="3"/>
<dbReference type="Proteomes" id="UP001201980">
    <property type="component" value="Unassembled WGS sequence"/>
</dbReference>
<dbReference type="InterPro" id="IPR005200">
    <property type="entry name" value="Endo-beta-glucanase"/>
</dbReference>
<dbReference type="PANTHER" id="PTHR31983">
    <property type="entry name" value="ENDO-1,3(4)-BETA-GLUCANASE 1"/>
    <property type="match status" value="1"/>
</dbReference>
<evidence type="ECO:0000313" key="15">
    <source>
        <dbReference type="Proteomes" id="UP001201980"/>
    </source>
</evidence>
<dbReference type="FunFam" id="1.10.287.1170:FF:000001">
    <property type="entry name" value="Endo-1,3-beta-glucanase Engl1"/>
    <property type="match status" value="1"/>
</dbReference>
<dbReference type="GO" id="GO:0009986">
    <property type="term" value="C:cell surface"/>
    <property type="evidence" value="ECO:0007669"/>
    <property type="project" value="TreeGrafter"/>
</dbReference>
<dbReference type="InterPro" id="IPR040720">
    <property type="entry name" value="GH81_C"/>
</dbReference>
<dbReference type="PANTHER" id="PTHR31983:SF0">
    <property type="entry name" value="GLUCAN ENDO-1,3-BETA-D-GLUCOSIDASE 2"/>
    <property type="match status" value="1"/>
</dbReference>
<organism evidence="14 15">
    <name type="scientific">Zalerion maritima</name>
    <dbReference type="NCBI Taxonomy" id="339359"/>
    <lineage>
        <taxon>Eukaryota</taxon>
        <taxon>Fungi</taxon>
        <taxon>Dikarya</taxon>
        <taxon>Ascomycota</taxon>
        <taxon>Pezizomycotina</taxon>
        <taxon>Sordariomycetes</taxon>
        <taxon>Lulworthiomycetidae</taxon>
        <taxon>Lulworthiales</taxon>
        <taxon>Lulworthiaceae</taxon>
        <taxon>Zalerion</taxon>
    </lineage>
</organism>
<keyword evidence="8" id="KW-0624">Polysaccharide degradation</keyword>
<dbReference type="GO" id="GO:0042973">
    <property type="term" value="F:glucan endo-1,3-beta-D-glucosidase activity"/>
    <property type="evidence" value="ECO:0007669"/>
    <property type="project" value="UniProtKB-EC"/>
</dbReference>
<feature type="region of interest" description="Disordered" evidence="9">
    <location>
        <begin position="1528"/>
        <end position="1593"/>
    </location>
</feature>
<evidence type="ECO:0000256" key="2">
    <source>
        <dbReference type="ARBA" id="ARBA00010730"/>
    </source>
</evidence>
<evidence type="ECO:0000256" key="6">
    <source>
        <dbReference type="ARBA" id="ARBA00023295"/>
    </source>
</evidence>
<evidence type="ECO:0000256" key="9">
    <source>
        <dbReference type="SAM" id="MobiDB-lite"/>
    </source>
</evidence>
<feature type="domain" description="Glycosyl hydrolase family 81 N-terminal" evidence="11">
    <location>
        <begin position="193"/>
        <end position="517"/>
    </location>
</feature>
<dbReference type="Gene3D" id="1.10.287.1170">
    <property type="entry name" value="glycoside hydrolase family 81 endo-[beta] glucanase"/>
    <property type="match status" value="1"/>
</dbReference>
<evidence type="ECO:0000256" key="4">
    <source>
        <dbReference type="ARBA" id="ARBA00022801"/>
    </source>
</evidence>
<evidence type="ECO:0000256" key="3">
    <source>
        <dbReference type="ARBA" id="ARBA00012780"/>
    </source>
</evidence>
<evidence type="ECO:0000256" key="7">
    <source>
        <dbReference type="ARBA" id="ARBA00023316"/>
    </source>
</evidence>
<accession>A0AAD5RMW5</accession>
<feature type="domain" description="Glycosyl hydrolase family 81 C-terminal" evidence="12">
    <location>
        <begin position="528"/>
        <end position="871"/>
    </location>
</feature>
<feature type="compositionally biased region" description="Low complexity" evidence="9">
    <location>
        <begin position="913"/>
        <end position="933"/>
    </location>
</feature>
<dbReference type="GO" id="GO:0000272">
    <property type="term" value="P:polysaccharide catabolic process"/>
    <property type="evidence" value="ECO:0007669"/>
    <property type="project" value="UniProtKB-KW"/>
</dbReference>
<comment type="catalytic activity">
    <reaction evidence="1">
        <text>Hydrolysis of (1-&gt;3)-beta-D-glucosidic linkages in (1-&gt;3)-beta-D-glucans.</text>
        <dbReference type="EC" id="3.2.1.39"/>
    </reaction>
</comment>
<keyword evidence="4" id="KW-0378">Hydrolase</keyword>
<name>A0AAD5RMW5_9PEZI</name>
<dbReference type="Gene3D" id="2.70.98.30">
    <property type="entry name" value="Golgi alpha-mannosidase II, domain 4"/>
    <property type="match status" value="1"/>
</dbReference>
<dbReference type="Pfam" id="PF17652">
    <property type="entry name" value="Glyco_hydro81C"/>
    <property type="match status" value="1"/>
</dbReference>
<dbReference type="Pfam" id="PF03639">
    <property type="entry name" value="Glyco_hydro_81"/>
    <property type="match status" value="1"/>
</dbReference>
<dbReference type="InterPro" id="IPR040976">
    <property type="entry name" value="Pkinase_fungal"/>
</dbReference>
<comment type="similarity">
    <text evidence="2">Belongs to the glycosyl hydrolase 81 family.</text>
</comment>
<comment type="caution">
    <text evidence="14">The sequence shown here is derived from an EMBL/GenBank/DDBJ whole genome shotgun (WGS) entry which is preliminary data.</text>
</comment>
<keyword evidence="5" id="KW-0119">Carbohydrate metabolism</keyword>
<keyword evidence="15" id="KW-1185">Reference proteome</keyword>
<evidence type="ECO:0000256" key="5">
    <source>
        <dbReference type="ARBA" id="ARBA00023277"/>
    </source>
</evidence>
<evidence type="ECO:0000256" key="8">
    <source>
        <dbReference type="ARBA" id="ARBA00023326"/>
    </source>
</evidence>
<dbReference type="Gene3D" id="1.10.510.10">
    <property type="entry name" value="Transferase(Phosphotransferase) domain 1"/>
    <property type="match status" value="1"/>
</dbReference>
<dbReference type="InterPro" id="IPR040451">
    <property type="entry name" value="GH81_N"/>
</dbReference>
<feature type="domain" description="Fungal-type protein kinase" evidence="13">
    <location>
        <begin position="1301"/>
        <end position="1717"/>
    </location>
</feature>
<proteinExistence type="inferred from homology"/>
<evidence type="ECO:0000313" key="14">
    <source>
        <dbReference type="EMBL" id="KAJ2898011.1"/>
    </source>
</evidence>
<feature type="chain" id="PRO_5042249337" description="glucan endo-1,3-beta-D-glucosidase" evidence="10">
    <location>
        <begin position="18"/>
        <end position="1820"/>
    </location>
</feature>
<dbReference type="PROSITE" id="PS52008">
    <property type="entry name" value="GH81"/>
    <property type="match status" value="1"/>
</dbReference>
<evidence type="ECO:0000256" key="1">
    <source>
        <dbReference type="ARBA" id="ARBA00000382"/>
    </source>
</evidence>
<sequence length="1820" mass="201415">MMLTIYIAVLLAATCQGLVLPARQGEAKASAEDQQPETRAGERGSRAGGFAFMNPNQAVANHQGPQFEGNHRFQVPVLQPADPSTSVVVPDIPIETLFNPEGEEVQSVVSETEVPQTTGVIITDVASESGENHEEPIITESITQPTDLLEPTGASLSPPASTMGNIPYASPNIFDHPVETGPPPSSIPRRADHPVPRKGIYKKAPIGTNKFYANFFLEDQTTPCYAHPYSLTWSAGVKFAGSWGMAISHTEASMRFWGPDPYNIGGNNYFGHPVGVYAMIISAAELGEESVLTSSSISAFGLTVHLRPSKDAAPVVQFPVVQGMGFVTASYFGSTPVFHSGVLFRKLTKAEDHPRRGVYKFIVELEDNSKWYIYAVSSCGSPLDIELESQHQLRATSGFHGFIQVAKETNPDALSAEGIYDQSVGAYPVTLKMKGHVEDSSGQYTFKWIKGGHQSSKLLMWAFPHHVQGFDAETAGKMTGLKILLTTKGMATAVLSDSWTMLEPDLPVDMAFAPWDPDRGTLTLPAGVNETIYTIAQQEMSQNIDAQSNLDSMYFSGKAIAKFASVIYTMSELLGDRELAATGLGKLKDAFARFSTNQQTNPLVYEEGWSGIISSAGYVNSMADFGNGYYNDHHFHYGYHVFAAAVIGFLDPSWVAENKAYVNSLVRDYANPSNKDPYFPEWRSFDWFHGHSWAHGLFPTSDGKNQESSSEDAMAIYATKMWGHVIGDANLEARSNLQLKVLARSLRHYYLYESDNEVVPTTFARNKVAGILFENKIDHTTFFGANIEYIQGIHMLPLLPVTGLTRSKNFVREEWDAWFSNGRAEAIDSGWRGILVGNLGMIDPQAAWDFFANDTFNVGWIDGGASRTWYLAYAAAMAGDALVVDGVPISGGGSGNYRKNEGCEGGSDGGESHGNYGDQGNYGYPGNTGNYENHGGYRRDGGRRAQAETRMNCADSGYIWNFVDSGLVLPSQLHGIYVPIESSFHPSKAAYEVLPVPIPSAREAQARSAEVSPASWVPFVSSSVRSLNSPVPSFTMANLSRSQIIQSNPIGEGLSAVRESFNSICDRLEISHVEALSEIEDKGLQNLAVDLVEALQVLPAARLLPSRSGSRNLLGDLSRLNIAVNSHDFDFSHIKPLLNAALNNETDDIIWDKVYDAVTESTPPPRSVPIQQTPWLRNTSSFANSSEHRKYVDDVLKEELGPMYVGVPGFFETYFGEVSGLEPAAKAVFEKCKKGDTPLYQEEGGWQDWPESAKERDVLNWFVQLTDQFLDLTAEHSPTTARRRPLAQPHKPLQGSTAERKLDIGFVDDPNANGDSECRWSQILVPGELKGNPAADTASKTWLDLGRYAREVLAAQDTRRFVLGFTLCGSLLRLWLFDRLGGIASTQFDVNQEGLRFVSTVLGFLWMNDEQLGFDPTVKNSDGKRYIEIERDGETERIIIDALMKRAHCVAGRATTCWKGHLEGDESMRPLVIKDSWQYLEREEEGELLREATEKDVINVARYYHHETVHVRGKEDDICNNVRKGLDITKAESRRQGRSMPPSNTTGGHSIRTERSTGPAGRKRSSSTTDAPLPPSKRSCSTSPVKPGMTTAVPNRVRRRVIVHDYGKAIYKSSSPVVLLAALEHCIEGYESLHKQAGMLQCDISPNNLMVNEEDASSWPAFLIDLDLAIKEQLEAFSGARGKTGTRAFMAIGALLGEKHSFMHDLESFFWVLFWICIHYEGPSQERIVPRFEKWNYVDTEELAGMKLGLVAKEDLFLRTVTDNFTLYYKPLIPRVNRLRRKVFPLDKPCQKEDRRLYSDFKDVLRKAREDPEVLARKAC</sequence>
<dbReference type="GO" id="GO:0052861">
    <property type="term" value="F:endo-1,3(4)-beta-glucanase activity"/>
    <property type="evidence" value="ECO:0007669"/>
    <property type="project" value="InterPro"/>
</dbReference>
<gene>
    <name evidence="14" type="ORF">MKZ38_004229</name>
</gene>
<keyword evidence="7" id="KW-0961">Cell wall biogenesis/degradation</keyword>
<keyword evidence="6" id="KW-0326">Glycosidase</keyword>
<evidence type="ECO:0000259" key="13">
    <source>
        <dbReference type="Pfam" id="PF17667"/>
    </source>
</evidence>
<protein>
    <recommendedName>
        <fullName evidence="3">glucan endo-1,3-beta-D-glucosidase</fullName>
        <ecNumber evidence="3">3.2.1.39</ecNumber>
    </recommendedName>
</protein>